<evidence type="ECO:0000313" key="3">
    <source>
        <dbReference type="Proteomes" id="UP000314294"/>
    </source>
</evidence>
<dbReference type="AlphaFoldDB" id="A0A4Z2E6X7"/>
<feature type="region of interest" description="Disordered" evidence="1">
    <location>
        <begin position="1"/>
        <end position="45"/>
    </location>
</feature>
<dbReference type="InterPro" id="IPR029156">
    <property type="entry name" value="CTC1"/>
</dbReference>
<proteinExistence type="predicted"/>
<dbReference type="GO" id="GO:0003697">
    <property type="term" value="F:single-stranded DNA binding"/>
    <property type="evidence" value="ECO:0007669"/>
    <property type="project" value="InterPro"/>
</dbReference>
<reference evidence="2 3" key="1">
    <citation type="submission" date="2019-03" db="EMBL/GenBank/DDBJ databases">
        <title>First draft genome of Liparis tanakae, snailfish: a comprehensive survey of snailfish specific genes.</title>
        <authorList>
            <person name="Kim W."/>
            <person name="Song I."/>
            <person name="Jeong J.-H."/>
            <person name="Kim D."/>
            <person name="Kim S."/>
            <person name="Ryu S."/>
            <person name="Song J.Y."/>
            <person name="Lee S.K."/>
        </authorList>
    </citation>
    <scope>NUCLEOTIDE SEQUENCE [LARGE SCALE GENOMIC DNA]</scope>
    <source>
        <tissue evidence="2">Muscle</tissue>
    </source>
</reference>
<dbReference type="Pfam" id="PF15489">
    <property type="entry name" value="CTC1"/>
    <property type="match status" value="1"/>
</dbReference>
<dbReference type="Proteomes" id="UP000314294">
    <property type="component" value="Unassembled WGS sequence"/>
</dbReference>
<name>A0A4Z2E6X7_9TELE</name>
<protein>
    <submittedName>
        <fullName evidence="2">CST complex subunit CTC1</fullName>
    </submittedName>
</protein>
<comment type="caution">
    <text evidence="2">The sequence shown here is derived from an EMBL/GenBank/DDBJ whole genome shotgun (WGS) entry which is preliminary data.</text>
</comment>
<evidence type="ECO:0000313" key="2">
    <source>
        <dbReference type="EMBL" id="TNN24511.1"/>
    </source>
</evidence>
<evidence type="ECO:0000256" key="1">
    <source>
        <dbReference type="SAM" id="MobiDB-lite"/>
    </source>
</evidence>
<feature type="compositionally biased region" description="Basic and acidic residues" evidence="1">
    <location>
        <begin position="7"/>
        <end position="23"/>
    </location>
</feature>
<dbReference type="EMBL" id="SRLO01015154">
    <property type="protein sequence ID" value="TNN24511.1"/>
    <property type="molecule type" value="Genomic_DNA"/>
</dbReference>
<gene>
    <name evidence="2" type="primary">ctc1_0</name>
    <name evidence="2" type="ORF">EYF80_065363</name>
</gene>
<sequence>MVTHLAQKGEESGGDVIGRKQREEEEEEEEVEEEQAPSAEKKRRRVGGGFRPCVSMVIRVEHKEGVAWRNTAARRQGKEAGLTLCFSVKAAVIGPVVSWGRDPKNGPMTDREKETESEKKVVLVMAGGAAAWFPLLQPGRCYRLTAPGTQDPSVLIGCGVSGSKGVELHTDSTLQVRSDWRLHTLTRPPLQALSPTVLSVSDILDCSSELVCFQAQVCERTGLTDRTGSSASGVRLTVCDRSGTLQVYLDLSHTPYPPGLLPGNTLLLSSFQRRVSR</sequence>
<dbReference type="OrthoDB" id="8959012at2759"/>
<organism evidence="2 3">
    <name type="scientific">Liparis tanakae</name>
    <name type="common">Tanaka's snailfish</name>
    <dbReference type="NCBI Taxonomy" id="230148"/>
    <lineage>
        <taxon>Eukaryota</taxon>
        <taxon>Metazoa</taxon>
        <taxon>Chordata</taxon>
        <taxon>Craniata</taxon>
        <taxon>Vertebrata</taxon>
        <taxon>Euteleostomi</taxon>
        <taxon>Actinopterygii</taxon>
        <taxon>Neopterygii</taxon>
        <taxon>Teleostei</taxon>
        <taxon>Neoteleostei</taxon>
        <taxon>Acanthomorphata</taxon>
        <taxon>Eupercaria</taxon>
        <taxon>Perciformes</taxon>
        <taxon>Cottioidei</taxon>
        <taxon>Cottales</taxon>
        <taxon>Liparidae</taxon>
        <taxon>Liparis</taxon>
    </lineage>
</organism>
<accession>A0A4Z2E6X7</accession>
<keyword evidence="3" id="KW-1185">Reference proteome</keyword>
<feature type="compositionally biased region" description="Acidic residues" evidence="1">
    <location>
        <begin position="24"/>
        <end position="35"/>
    </location>
</feature>